<keyword evidence="1" id="KW-0732">Signal</keyword>
<accession>A0A6G1L7U3</accession>
<sequence>MADQKCDIWTISQWRWHGSLASLLTVLSQSIGPCRCVVSCQALRTMPSTQMSIIRRTSPEEKQLTFKVLRAAPRTSPGSGIWLSDVGGEVLESQSLWPNLDRASTHAAD</sequence>
<proteinExistence type="predicted"/>
<feature type="signal peptide" evidence="1">
    <location>
        <begin position="1"/>
        <end position="21"/>
    </location>
</feature>
<dbReference type="Proteomes" id="UP000799436">
    <property type="component" value="Unassembled WGS sequence"/>
</dbReference>
<keyword evidence="3" id="KW-1185">Reference proteome</keyword>
<evidence type="ECO:0000313" key="3">
    <source>
        <dbReference type="Proteomes" id="UP000799436"/>
    </source>
</evidence>
<dbReference type="EMBL" id="ML995839">
    <property type="protein sequence ID" value="KAF2768915.1"/>
    <property type="molecule type" value="Genomic_DNA"/>
</dbReference>
<evidence type="ECO:0000313" key="2">
    <source>
        <dbReference type="EMBL" id="KAF2768915.1"/>
    </source>
</evidence>
<evidence type="ECO:0000256" key="1">
    <source>
        <dbReference type="SAM" id="SignalP"/>
    </source>
</evidence>
<feature type="chain" id="PRO_5026345547" evidence="1">
    <location>
        <begin position="22"/>
        <end position="109"/>
    </location>
</feature>
<name>A0A6G1L7U3_9PEZI</name>
<gene>
    <name evidence="2" type="ORF">EJ03DRAFT_110701</name>
</gene>
<reference evidence="2" key="1">
    <citation type="journal article" date="2020" name="Stud. Mycol.">
        <title>101 Dothideomycetes genomes: a test case for predicting lifestyles and emergence of pathogens.</title>
        <authorList>
            <person name="Haridas S."/>
            <person name="Albert R."/>
            <person name="Binder M."/>
            <person name="Bloem J."/>
            <person name="Labutti K."/>
            <person name="Salamov A."/>
            <person name="Andreopoulos B."/>
            <person name="Baker S."/>
            <person name="Barry K."/>
            <person name="Bills G."/>
            <person name="Bluhm B."/>
            <person name="Cannon C."/>
            <person name="Castanera R."/>
            <person name="Culley D."/>
            <person name="Daum C."/>
            <person name="Ezra D."/>
            <person name="Gonzalez J."/>
            <person name="Henrissat B."/>
            <person name="Kuo A."/>
            <person name="Liang C."/>
            <person name="Lipzen A."/>
            <person name="Lutzoni F."/>
            <person name="Magnuson J."/>
            <person name="Mondo S."/>
            <person name="Nolan M."/>
            <person name="Ohm R."/>
            <person name="Pangilinan J."/>
            <person name="Park H.-J."/>
            <person name="Ramirez L."/>
            <person name="Alfaro M."/>
            <person name="Sun H."/>
            <person name="Tritt A."/>
            <person name="Yoshinaga Y."/>
            <person name="Zwiers L.-H."/>
            <person name="Turgeon B."/>
            <person name="Goodwin S."/>
            <person name="Spatafora J."/>
            <person name="Crous P."/>
            <person name="Grigoriev I."/>
        </authorList>
    </citation>
    <scope>NUCLEOTIDE SEQUENCE</scope>
    <source>
        <strain evidence="2">CBS 116005</strain>
    </source>
</reference>
<protein>
    <submittedName>
        <fullName evidence="2">Uncharacterized protein</fullName>
    </submittedName>
</protein>
<dbReference type="AlphaFoldDB" id="A0A6G1L7U3"/>
<organism evidence="2 3">
    <name type="scientific">Teratosphaeria nubilosa</name>
    <dbReference type="NCBI Taxonomy" id="161662"/>
    <lineage>
        <taxon>Eukaryota</taxon>
        <taxon>Fungi</taxon>
        <taxon>Dikarya</taxon>
        <taxon>Ascomycota</taxon>
        <taxon>Pezizomycotina</taxon>
        <taxon>Dothideomycetes</taxon>
        <taxon>Dothideomycetidae</taxon>
        <taxon>Mycosphaerellales</taxon>
        <taxon>Teratosphaeriaceae</taxon>
        <taxon>Teratosphaeria</taxon>
    </lineage>
</organism>